<accession>A0A0F4LNH3</accession>
<dbReference type="RefSeq" id="WP_046317694.1">
    <property type="nucleotide sequence ID" value="NZ_JBHSZT010000003.1"/>
</dbReference>
<feature type="compositionally biased region" description="Low complexity" evidence="1">
    <location>
        <begin position="32"/>
        <end position="45"/>
    </location>
</feature>
<keyword evidence="2" id="KW-1133">Transmembrane helix</keyword>
<evidence type="ECO:0000259" key="3">
    <source>
        <dbReference type="Pfam" id="PF13240"/>
    </source>
</evidence>
<dbReference type="Pfam" id="PF13240">
    <property type="entry name" value="Zn_Ribbon_1"/>
    <property type="match status" value="1"/>
</dbReference>
<protein>
    <recommendedName>
        <fullName evidence="3">Zinc-ribbon domain-containing protein</fullName>
    </recommendedName>
</protein>
<organism evidence="4 5">
    <name type="scientific">Bombilactobacillus mellifer</name>
    <dbReference type="NCBI Taxonomy" id="1218492"/>
    <lineage>
        <taxon>Bacteria</taxon>
        <taxon>Bacillati</taxon>
        <taxon>Bacillota</taxon>
        <taxon>Bacilli</taxon>
        <taxon>Lactobacillales</taxon>
        <taxon>Lactobacillaceae</taxon>
        <taxon>Bombilactobacillus</taxon>
    </lineage>
</organism>
<name>A0A0F4LNH3_9LACO</name>
<feature type="transmembrane region" description="Helical" evidence="2">
    <location>
        <begin position="178"/>
        <end position="197"/>
    </location>
</feature>
<feature type="transmembrane region" description="Helical" evidence="2">
    <location>
        <begin position="268"/>
        <end position="291"/>
    </location>
</feature>
<dbReference type="EMBL" id="JXJQ01000011">
    <property type="protein sequence ID" value="KJY60397.1"/>
    <property type="molecule type" value="Genomic_DNA"/>
</dbReference>
<feature type="transmembrane region" description="Helical" evidence="2">
    <location>
        <begin position="78"/>
        <end position="111"/>
    </location>
</feature>
<evidence type="ECO:0000313" key="4">
    <source>
        <dbReference type="EMBL" id="KJY60397.1"/>
    </source>
</evidence>
<feature type="domain" description="Zinc-ribbon" evidence="3">
    <location>
        <begin position="3"/>
        <end position="25"/>
    </location>
</feature>
<evidence type="ECO:0000313" key="5">
    <source>
        <dbReference type="Proteomes" id="UP000033558"/>
    </source>
</evidence>
<dbReference type="InterPro" id="IPR026870">
    <property type="entry name" value="Zinc_ribbon_dom"/>
</dbReference>
<dbReference type="OrthoDB" id="2295785at2"/>
<dbReference type="PATRIC" id="fig|1218492.5.peg.1573"/>
<dbReference type="Proteomes" id="UP000033558">
    <property type="component" value="Unassembled WGS sequence"/>
</dbReference>
<feature type="transmembrane region" description="Helical" evidence="2">
    <location>
        <begin position="238"/>
        <end position="256"/>
    </location>
</feature>
<dbReference type="STRING" id="1218492.JG30_15180"/>
<comment type="caution">
    <text evidence="4">The sequence shown here is derived from an EMBL/GenBank/DDBJ whole genome shotgun (WGS) entry which is preliminary data.</text>
</comment>
<keyword evidence="2" id="KW-0472">Membrane</keyword>
<evidence type="ECO:0000256" key="2">
    <source>
        <dbReference type="SAM" id="Phobius"/>
    </source>
</evidence>
<reference evidence="4 5" key="1">
    <citation type="submission" date="2015-01" db="EMBL/GenBank/DDBJ databases">
        <title>Comparative genomics of the lactic acid bacteria isolated from the honey bee gut.</title>
        <authorList>
            <person name="Ellegaard K.M."/>
            <person name="Tamarit D."/>
            <person name="Javelind E."/>
            <person name="Olofsson T."/>
            <person name="Andersson S.G."/>
            <person name="Vasquez A."/>
        </authorList>
    </citation>
    <scope>NUCLEOTIDE SEQUENCE [LARGE SCALE GENOMIC DNA]</scope>
    <source>
        <strain evidence="4 5">Bin4</strain>
    </source>
</reference>
<keyword evidence="2" id="KW-0812">Transmembrane</keyword>
<feature type="region of interest" description="Disordered" evidence="1">
    <location>
        <begin position="32"/>
        <end position="57"/>
    </location>
</feature>
<proteinExistence type="predicted"/>
<feature type="transmembrane region" description="Helical" evidence="2">
    <location>
        <begin position="303"/>
        <end position="321"/>
    </location>
</feature>
<evidence type="ECO:0000256" key="1">
    <source>
        <dbReference type="SAM" id="MobiDB-lite"/>
    </source>
</evidence>
<dbReference type="AlphaFoldDB" id="A0A0F4LNH3"/>
<keyword evidence="5" id="KW-1185">Reference proteome</keyword>
<gene>
    <name evidence="4" type="ORF">JG30_15180</name>
</gene>
<sequence>MKYCPNCGHKLEANYKVCPNCGFRLRSTTDSQTTTSTEAQKTTSTPLRRSRQRSSREHTAIVHGPAIDYLIWLKNNWITMLLALLLVFLTYIYVGKIISLIVAIGLVIWGFKIATNQRTPLDHKIKRVFAHAETQTTAQVQRMQTKRIKKTAPLNQTASPQNTVVANQPIQVQTKRSWGLLLLALITASTSYWPAFFLNNLLGGNNLANATAPSLAETIKQGLLMLNYNFHLQINPDLGLWLLAAGPVVVILGSLMPNHFGRSLATKGAGFTVILYVGAWIALKLGAMWGVNFGWVINTQLGMTGYVTFICIIIMFIWAEWQRHHRVH</sequence>
<dbReference type="HOGENOM" id="CLU_859944_0_0_9"/>